<dbReference type="Proteomes" id="UP000236884">
    <property type="component" value="Chromosome"/>
</dbReference>
<dbReference type="SUPFAM" id="SSF109854">
    <property type="entry name" value="DinB/YfiT-like putative metalloenzymes"/>
    <property type="match status" value="1"/>
</dbReference>
<evidence type="ECO:0000256" key="2">
    <source>
        <dbReference type="ARBA" id="ARBA00022723"/>
    </source>
</evidence>
<evidence type="ECO:0000313" key="4">
    <source>
        <dbReference type="EMBL" id="BAT59802.1"/>
    </source>
</evidence>
<feature type="binding site" evidence="3">
    <location>
        <position position="50"/>
    </location>
    <ligand>
        <name>a divalent metal cation</name>
        <dbReference type="ChEBI" id="CHEBI:60240"/>
    </ligand>
</feature>
<reference evidence="4 5" key="1">
    <citation type="submission" date="2015-08" db="EMBL/GenBank/DDBJ databases">
        <title>Investigation of the bacterial diversity of lava forest soil.</title>
        <authorList>
            <person name="Lee J.S."/>
        </authorList>
    </citation>
    <scope>NUCLEOTIDE SEQUENCE [LARGE SCALE GENOMIC DNA]</scope>
    <source>
        <strain evidence="4 5">GJW-30</strain>
    </source>
</reference>
<evidence type="ECO:0000313" key="5">
    <source>
        <dbReference type="Proteomes" id="UP000236884"/>
    </source>
</evidence>
<protein>
    <submittedName>
        <fullName evidence="4">DinB family protein</fullName>
    </submittedName>
</protein>
<feature type="binding site" evidence="3">
    <location>
        <position position="136"/>
    </location>
    <ligand>
        <name>a divalent metal cation</name>
        <dbReference type="ChEBI" id="CHEBI:60240"/>
    </ligand>
</feature>
<dbReference type="PANTHER" id="PTHR37302">
    <property type="entry name" value="SLR1116 PROTEIN"/>
    <property type="match status" value="1"/>
</dbReference>
<comment type="similarity">
    <text evidence="1">Belongs to the DinB family.</text>
</comment>
<evidence type="ECO:0000256" key="3">
    <source>
        <dbReference type="PIRSR" id="PIRSR607837-1"/>
    </source>
</evidence>
<proteinExistence type="inferred from homology"/>
<dbReference type="OrthoDB" id="9807509at2"/>
<organism evidence="4 5">
    <name type="scientific">Variibacter gotjawalensis</name>
    <dbReference type="NCBI Taxonomy" id="1333996"/>
    <lineage>
        <taxon>Bacteria</taxon>
        <taxon>Pseudomonadati</taxon>
        <taxon>Pseudomonadota</taxon>
        <taxon>Alphaproteobacteria</taxon>
        <taxon>Hyphomicrobiales</taxon>
        <taxon>Nitrobacteraceae</taxon>
        <taxon>Variibacter</taxon>
    </lineage>
</organism>
<dbReference type="GO" id="GO:0046872">
    <property type="term" value="F:metal ion binding"/>
    <property type="evidence" value="ECO:0007669"/>
    <property type="project" value="UniProtKB-KW"/>
</dbReference>
<name>A0A0S3PV13_9BRAD</name>
<dbReference type="KEGG" id="vgo:GJW-30_1_02336"/>
<dbReference type="InterPro" id="IPR007837">
    <property type="entry name" value="DinB"/>
</dbReference>
<dbReference type="PANTHER" id="PTHR37302:SF1">
    <property type="entry name" value="PROTEIN DINB"/>
    <property type="match status" value="1"/>
</dbReference>
<dbReference type="RefSeq" id="WP_096355466.1">
    <property type="nucleotide sequence ID" value="NZ_AP014946.1"/>
</dbReference>
<sequence length="175" mass="20278">MIDIGYVRRMARYNAWQNASLYAAADTLSDDDRRRDRGAFFGSIHDTLAHLCWADRMWMSRWSDIEKAPYPPKEAGAHYTWEQLQAERTTLDARILRWADAMDAAWIGGRTTWFSGIKQRDVSEETWLLVTHLFNHQTHHRGQAHAMLTAAGTDPDETDIWLMPDRFINLSPQTA</sequence>
<dbReference type="InterPro" id="IPR034660">
    <property type="entry name" value="DinB/YfiT-like"/>
</dbReference>
<dbReference type="Gene3D" id="1.20.120.450">
    <property type="entry name" value="dinb family like domain"/>
    <property type="match status" value="1"/>
</dbReference>
<keyword evidence="5" id="KW-1185">Reference proteome</keyword>
<evidence type="ECO:0000256" key="1">
    <source>
        <dbReference type="ARBA" id="ARBA00008635"/>
    </source>
</evidence>
<dbReference type="Pfam" id="PF05163">
    <property type="entry name" value="DinB"/>
    <property type="match status" value="1"/>
</dbReference>
<gene>
    <name evidence="4" type="ORF">GJW-30_1_02336</name>
</gene>
<feature type="binding site" evidence="3">
    <location>
        <position position="140"/>
    </location>
    <ligand>
        <name>a divalent metal cation</name>
        <dbReference type="ChEBI" id="CHEBI:60240"/>
    </ligand>
</feature>
<keyword evidence="2 3" id="KW-0479">Metal-binding</keyword>
<dbReference type="EMBL" id="AP014946">
    <property type="protein sequence ID" value="BAT59802.1"/>
    <property type="molecule type" value="Genomic_DNA"/>
</dbReference>
<accession>A0A0S3PV13</accession>
<dbReference type="AlphaFoldDB" id="A0A0S3PV13"/>